<sequence length="817" mass="88237">SEVSNALMKLTVVEFSYYMGFPVLQIAEPFHYPELNTSHLLRSSWLRTVLLGVMDQKVGERTFQANMERRVAMLLGEAMGSARRVKRATAIGNNSVQVVSASRLMGVDHPLEIVYFVEGPGGQRVPADRAANILNNMDVQRAAIILGYRVQGVLAQPVEKVASAPSDTENTNLWIVVGVVIPLLVVIVVISILYWKLCRTDKLEFQPDAMTSIQQRQKLQTPTVKGFDFAKLHLGQHGKDDVMVIQEAAPAGSGSGAPSKDGLSLSENGELPAPSAKTSAPSTKASRSSRRILPSDGDSAASDHSSERGSTEGNRRGHATPSDGSPPPPPPTSGMNEQLSSASIFEHVDRMSRGADASRRLPSKIQLIAMQPMPLPPLHGTPINDKLSDANQINREIQVALRHKSEIEHHRNKIRLRAKRKGHYDFPAIDDAACPPANGKDPDQVYQKAQMDRIMDAEAQTPMSLFTGSKKSARVRRSPKQRVKEQLNAGAREADKDQLIPEDGDGIYRRCPGVNNVAYVVGDRSPSPTDDVFLGPACSPPGHAPPPPPYMPPQPSIEEARQQMHSLLDDAFALVSPSSQASAAGITLPGVHTNPPTASPPSRGPRHWNPSYSALGPFPGRYAEVGISQPSAPNLMTRQTLGSSYLPPRETAGQAEPLQPDSLYSSRALYSAELPSPPRPLGGSTVGAQLHHLTQVGLPSRVNGYPAGLRASAGHSGGLGWSHHRDNSFSQIEPEKDAFLDCPDYTHSSIFQTPRSIIKEPLAPPVHMDTPGLSYLSSAPPLPTSPPTHSSASLIKAIREELLRLSQKQSAVPSYHS</sequence>
<feature type="region of interest" description="Disordered" evidence="1">
    <location>
        <begin position="250"/>
        <end position="337"/>
    </location>
</feature>
<dbReference type="InterPro" id="IPR024606">
    <property type="entry name" value="KIAA1549"/>
</dbReference>
<proteinExistence type="predicted"/>
<feature type="compositionally biased region" description="Basic and acidic residues" evidence="1">
    <location>
        <begin position="304"/>
        <end position="315"/>
    </location>
</feature>
<evidence type="ECO:0000313" key="3">
    <source>
        <dbReference type="Ensembl" id="ENSTNIP00000022456.1"/>
    </source>
</evidence>
<dbReference type="STRING" id="99883.ENSTNIP00000022456"/>
<dbReference type="HOGENOM" id="CLU_002284_1_0_1"/>
<dbReference type="Pfam" id="PF12877">
    <property type="entry name" value="KIAA1549"/>
    <property type="match status" value="1"/>
</dbReference>
<feature type="compositionally biased region" description="Basic residues" evidence="1">
    <location>
        <begin position="471"/>
        <end position="481"/>
    </location>
</feature>
<feature type="compositionally biased region" description="Low complexity" evidence="1">
    <location>
        <begin position="272"/>
        <end position="286"/>
    </location>
</feature>
<feature type="transmembrane region" description="Helical" evidence="2">
    <location>
        <begin position="173"/>
        <end position="195"/>
    </location>
</feature>
<dbReference type="InParanoid" id="H3DPK7"/>
<dbReference type="PANTHER" id="PTHR21590">
    <property type="entry name" value="SEA DOMAIN-CONTAINING PROTEIN"/>
    <property type="match status" value="1"/>
</dbReference>
<name>H3DPK7_TETNG</name>
<feature type="compositionally biased region" description="Low complexity" evidence="1">
    <location>
        <begin position="250"/>
        <end position="259"/>
    </location>
</feature>
<evidence type="ECO:0000256" key="1">
    <source>
        <dbReference type="SAM" id="MobiDB-lite"/>
    </source>
</evidence>
<dbReference type="PANTHER" id="PTHR21590:SF4">
    <property type="entry name" value="UPF0606 PROTEIN KIAA1549"/>
    <property type="match status" value="1"/>
</dbReference>
<dbReference type="Proteomes" id="UP000007303">
    <property type="component" value="Unassembled WGS sequence"/>
</dbReference>
<keyword evidence="2" id="KW-0812">Transmembrane</keyword>
<evidence type="ECO:0000256" key="2">
    <source>
        <dbReference type="SAM" id="Phobius"/>
    </source>
</evidence>
<dbReference type="Ensembl" id="ENSTNIT00000022695.1">
    <property type="protein sequence ID" value="ENSTNIP00000022456.1"/>
    <property type="gene ID" value="ENSTNIG00000019255.1"/>
</dbReference>
<reference evidence="4" key="1">
    <citation type="journal article" date="2004" name="Nature">
        <title>Genome duplication in the teleost fish Tetraodon nigroviridis reveals the early vertebrate proto-karyotype.</title>
        <authorList>
            <person name="Jaillon O."/>
            <person name="Aury J.-M."/>
            <person name="Brunet F."/>
            <person name="Petit J.-L."/>
            <person name="Stange-Thomann N."/>
            <person name="Mauceli E."/>
            <person name="Bouneau L."/>
            <person name="Fischer C."/>
            <person name="Ozouf-Costaz C."/>
            <person name="Bernot A."/>
            <person name="Nicaud S."/>
            <person name="Jaffe D."/>
            <person name="Fisher S."/>
            <person name="Lutfalla G."/>
            <person name="Dossat C."/>
            <person name="Segurens B."/>
            <person name="Dasilva C."/>
            <person name="Salanoubat M."/>
            <person name="Levy M."/>
            <person name="Boudet N."/>
            <person name="Castellano S."/>
            <person name="Anthouard V."/>
            <person name="Jubin C."/>
            <person name="Castelli V."/>
            <person name="Katinka M."/>
            <person name="Vacherie B."/>
            <person name="Biemont C."/>
            <person name="Skalli Z."/>
            <person name="Cattolico L."/>
            <person name="Poulain J."/>
            <person name="De Berardinis V."/>
            <person name="Cruaud C."/>
            <person name="Duprat S."/>
            <person name="Brottier P."/>
            <person name="Coutanceau J.-P."/>
            <person name="Gouzy J."/>
            <person name="Parra G."/>
            <person name="Lardier G."/>
            <person name="Chapple C."/>
            <person name="McKernan K.J."/>
            <person name="McEwan P."/>
            <person name="Bosak S."/>
            <person name="Kellis M."/>
            <person name="Volff J.-N."/>
            <person name="Guigo R."/>
            <person name="Zody M.C."/>
            <person name="Mesirov J."/>
            <person name="Lindblad-Toh K."/>
            <person name="Birren B."/>
            <person name="Nusbaum C."/>
            <person name="Kahn D."/>
            <person name="Robinson-Rechavi M."/>
            <person name="Laudet V."/>
            <person name="Schachter V."/>
            <person name="Quetier F."/>
            <person name="Saurin W."/>
            <person name="Scarpelli C."/>
            <person name="Wincker P."/>
            <person name="Lander E.S."/>
            <person name="Weissenbach J."/>
            <person name="Roest Crollius H."/>
        </authorList>
    </citation>
    <scope>NUCLEOTIDE SEQUENCE [LARGE SCALE GENOMIC DNA]</scope>
</reference>
<reference evidence="3" key="2">
    <citation type="submission" date="2025-08" db="UniProtKB">
        <authorList>
            <consortium name="Ensembl"/>
        </authorList>
    </citation>
    <scope>IDENTIFICATION</scope>
</reference>
<protein>
    <submittedName>
        <fullName evidence="3">Si:ch211-1e14.1</fullName>
    </submittedName>
</protein>
<keyword evidence="2" id="KW-1133">Transmembrane helix</keyword>
<feature type="region of interest" description="Disordered" evidence="1">
    <location>
        <begin position="638"/>
        <end position="659"/>
    </location>
</feature>
<organism evidence="3 4">
    <name type="scientific">Tetraodon nigroviridis</name>
    <name type="common">Spotted green pufferfish</name>
    <name type="synonym">Chelonodon nigroviridis</name>
    <dbReference type="NCBI Taxonomy" id="99883"/>
    <lineage>
        <taxon>Eukaryota</taxon>
        <taxon>Metazoa</taxon>
        <taxon>Chordata</taxon>
        <taxon>Craniata</taxon>
        <taxon>Vertebrata</taxon>
        <taxon>Euteleostomi</taxon>
        <taxon>Actinopterygii</taxon>
        <taxon>Neopterygii</taxon>
        <taxon>Teleostei</taxon>
        <taxon>Neoteleostei</taxon>
        <taxon>Acanthomorphata</taxon>
        <taxon>Eupercaria</taxon>
        <taxon>Tetraodontiformes</taxon>
        <taxon>Tetradontoidea</taxon>
        <taxon>Tetraodontidae</taxon>
        <taxon>Tetraodon</taxon>
    </lineage>
</organism>
<feature type="region of interest" description="Disordered" evidence="1">
    <location>
        <begin position="469"/>
        <end position="491"/>
    </location>
</feature>
<accession>H3DPK7</accession>
<dbReference type="GeneTree" id="ENSGT00530000063472"/>
<reference evidence="3" key="3">
    <citation type="submission" date="2025-09" db="UniProtKB">
        <authorList>
            <consortium name="Ensembl"/>
        </authorList>
    </citation>
    <scope>IDENTIFICATION</scope>
</reference>
<dbReference type="AlphaFoldDB" id="H3DPK7"/>
<dbReference type="OMA" id="LSILYWK"/>
<evidence type="ECO:0000313" key="4">
    <source>
        <dbReference type="Proteomes" id="UP000007303"/>
    </source>
</evidence>
<keyword evidence="2" id="KW-0472">Membrane</keyword>
<keyword evidence="4" id="KW-1185">Reference proteome</keyword>